<dbReference type="Pfam" id="PF00581">
    <property type="entry name" value="Rhodanese"/>
    <property type="match status" value="1"/>
</dbReference>
<dbReference type="InterPro" id="IPR050229">
    <property type="entry name" value="GlpE_sulfurtransferase"/>
</dbReference>
<gene>
    <name evidence="2" type="ORF">BSZ32_14055</name>
</gene>
<comment type="caution">
    <text evidence="2">The sequence shown here is derived from an EMBL/GenBank/DDBJ whole genome shotgun (WGS) entry which is preliminary data.</text>
</comment>
<dbReference type="SMART" id="SM00450">
    <property type="entry name" value="RHOD"/>
    <property type="match status" value="1"/>
</dbReference>
<dbReference type="PROSITE" id="PS50206">
    <property type="entry name" value="RHODANESE_3"/>
    <property type="match status" value="1"/>
</dbReference>
<dbReference type="OrthoDB" id="9800872at2"/>
<dbReference type="SUPFAM" id="SSF52821">
    <property type="entry name" value="Rhodanese/Cell cycle control phosphatase"/>
    <property type="match status" value="1"/>
</dbReference>
<reference evidence="2 3" key="1">
    <citation type="submission" date="2016-12" db="EMBL/GenBank/DDBJ databases">
        <title>Study of bacterial adaptation to deep sea.</title>
        <authorList>
            <person name="Song J."/>
            <person name="Yoshizawa S."/>
            <person name="Kogure K."/>
        </authorList>
    </citation>
    <scope>NUCLEOTIDE SEQUENCE [LARGE SCALE GENOMIC DNA]</scope>
    <source>
        <strain evidence="2 3">SAORIC-165</strain>
    </source>
</reference>
<organism evidence="2 3">
    <name type="scientific">Rubritalea profundi</name>
    <dbReference type="NCBI Taxonomy" id="1658618"/>
    <lineage>
        <taxon>Bacteria</taxon>
        <taxon>Pseudomonadati</taxon>
        <taxon>Verrucomicrobiota</taxon>
        <taxon>Verrucomicrobiia</taxon>
        <taxon>Verrucomicrobiales</taxon>
        <taxon>Rubritaleaceae</taxon>
        <taxon>Rubritalea</taxon>
    </lineage>
</organism>
<dbReference type="PANTHER" id="PTHR43031">
    <property type="entry name" value="FAD-DEPENDENT OXIDOREDUCTASE"/>
    <property type="match status" value="1"/>
</dbReference>
<name>A0A2S7U3B2_9BACT</name>
<dbReference type="InterPro" id="IPR036873">
    <property type="entry name" value="Rhodanese-like_dom_sf"/>
</dbReference>
<evidence type="ECO:0000313" key="3">
    <source>
        <dbReference type="Proteomes" id="UP000239907"/>
    </source>
</evidence>
<keyword evidence="3" id="KW-1185">Reference proteome</keyword>
<accession>A0A2S7U3B2</accession>
<dbReference type="Gene3D" id="3.40.250.10">
    <property type="entry name" value="Rhodanese-like domain"/>
    <property type="match status" value="1"/>
</dbReference>
<dbReference type="PANTHER" id="PTHR43031:SF17">
    <property type="entry name" value="SULFURTRANSFERASE YTWF-RELATED"/>
    <property type="match status" value="1"/>
</dbReference>
<dbReference type="InterPro" id="IPR001763">
    <property type="entry name" value="Rhodanese-like_dom"/>
</dbReference>
<dbReference type="AlphaFoldDB" id="A0A2S7U3B2"/>
<dbReference type="RefSeq" id="WP_105044003.1">
    <property type="nucleotide sequence ID" value="NZ_MQWA01000001.1"/>
</dbReference>
<dbReference type="EMBL" id="MQWA01000001">
    <property type="protein sequence ID" value="PQJ29505.1"/>
    <property type="molecule type" value="Genomic_DNA"/>
</dbReference>
<sequence>MLPDPSHTFELDVAQCQDLLKSENPPLLIDCRELNEYTHCRIDGATLVPLSNFMGPAETEFSSGDVPAIIYCHHGVRSLNAIFYLREQGFTHTYSMAGGIDQWSLLIDPEVARY</sequence>
<protein>
    <recommendedName>
        <fullName evidence="1">Rhodanese domain-containing protein</fullName>
    </recommendedName>
</protein>
<evidence type="ECO:0000259" key="1">
    <source>
        <dbReference type="PROSITE" id="PS50206"/>
    </source>
</evidence>
<feature type="domain" description="Rhodanese" evidence="1">
    <location>
        <begin position="22"/>
        <end position="112"/>
    </location>
</feature>
<proteinExistence type="predicted"/>
<dbReference type="Proteomes" id="UP000239907">
    <property type="component" value="Unassembled WGS sequence"/>
</dbReference>
<evidence type="ECO:0000313" key="2">
    <source>
        <dbReference type="EMBL" id="PQJ29505.1"/>
    </source>
</evidence>